<evidence type="ECO:0000313" key="2">
    <source>
        <dbReference type="Proteomes" id="UP000054477"/>
    </source>
</evidence>
<accession>A0A0C9WQB9</accession>
<organism evidence="1 2">
    <name type="scientific">Laccaria amethystina LaAM-08-1</name>
    <dbReference type="NCBI Taxonomy" id="1095629"/>
    <lineage>
        <taxon>Eukaryota</taxon>
        <taxon>Fungi</taxon>
        <taxon>Dikarya</taxon>
        <taxon>Basidiomycota</taxon>
        <taxon>Agaricomycotina</taxon>
        <taxon>Agaricomycetes</taxon>
        <taxon>Agaricomycetidae</taxon>
        <taxon>Agaricales</taxon>
        <taxon>Agaricineae</taxon>
        <taxon>Hydnangiaceae</taxon>
        <taxon>Laccaria</taxon>
    </lineage>
</organism>
<dbReference type="HOGENOM" id="CLU_2469472_0_0_1"/>
<proteinExistence type="predicted"/>
<reference evidence="1 2" key="1">
    <citation type="submission" date="2014-04" db="EMBL/GenBank/DDBJ databases">
        <authorList>
            <consortium name="DOE Joint Genome Institute"/>
            <person name="Kuo A."/>
            <person name="Kohler A."/>
            <person name="Nagy L.G."/>
            <person name="Floudas D."/>
            <person name="Copeland A."/>
            <person name="Barry K.W."/>
            <person name="Cichocki N."/>
            <person name="Veneault-Fourrey C."/>
            <person name="LaButti K."/>
            <person name="Lindquist E.A."/>
            <person name="Lipzen A."/>
            <person name="Lundell T."/>
            <person name="Morin E."/>
            <person name="Murat C."/>
            <person name="Sun H."/>
            <person name="Tunlid A."/>
            <person name="Henrissat B."/>
            <person name="Grigoriev I.V."/>
            <person name="Hibbett D.S."/>
            <person name="Martin F."/>
            <person name="Nordberg H.P."/>
            <person name="Cantor M.N."/>
            <person name="Hua S.X."/>
        </authorList>
    </citation>
    <scope>NUCLEOTIDE SEQUENCE [LARGE SCALE GENOMIC DNA]</scope>
    <source>
        <strain evidence="1 2">LaAM-08-1</strain>
    </source>
</reference>
<name>A0A0C9WQB9_9AGAR</name>
<keyword evidence="2" id="KW-1185">Reference proteome</keyword>
<dbReference type="Proteomes" id="UP000054477">
    <property type="component" value="Unassembled WGS sequence"/>
</dbReference>
<gene>
    <name evidence="1" type="ORF">K443DRAFT_7702</name>
</gene>
<sequence length="88" mass="9881">MLEDVAPPQEQLRTPYDVHATGFPPDPRRSQFAGVGLYTLVFGLKQRCWALDIEVLGHTRWCWVMHTGIGFETSGLFVHIGIRVDVGS</sequence>
<dbReference type="EMBL" id="KN838626">
    <property type="protein sequence ID" value="KIK00420.1"/>
    <property type="molecule type" value="Genomic_DNA"/>
</dbReference>
<protein>
    <submittedName>
        <fullName evidence="1">Uncharacterized protein</fullName>
    </submittedName>
</protein>
<reference evidence="2" key="2">
    <citation type="submission" date="2015-01" db="EMBL/GenBank/DDBJ databases">
        <title>Evolutionary Origins and Diversification of the Mycorrhizal Mutualists.</title>
        <authorList>
            <consortium name="DOE Joint Genome Institute"/>
            <consortium name="Mycorrhizal Genomics Consortium"/>
            <person name="Kohler A."/>
            <person name="Kuo A."/>
            <person name="Nagy L.G."/>
            <person name="Floudas D."/>
            <person name="Copeland A."/>
            <person name="Barry K.W."/>
            <person name="Cichocki N."/>
            <person name="Veneault-Fourrey C."/>
            <person name="LaButti K."/>
            <person name="Lindquist E.A."/>
            <person name="Lipzen A."/>
            <person name="Lundell T."/>
            <person name="Morin E."/>
            <person name="Murat C."/>
            <person name="Riley R."/>
            <person name="Ohm R."/>
            <person name="Sun H."/>
            <person name="Tunlid A."/>
            <person name="Henrissat B."/>
            <person name="Grigoriev I.V."/>
            <person name="Hibbett D.S."/>
            <person name="Martin F."/>
        </authorList>
    </citation>
    <scope>NUCLEOTIDE SEQUENCE [LARGE SCALE GENOMIC DNA]</scope>
    <source>
        <strain evidence="2">LaAM-08-1</strain>
    </source>
</reference>
<dbReference type="AlphaFoldDB" id="A0A0C9WQB9"/>
<evidence type="ECO:0000313" key="1">
    <source>
        <dbReference type="EMBL" id="KIK00420.1"/>
    </source>
</evidence>